<evidence type="ECO:0000256" key="1">
    <source>
        <dbReference type="SAM" id="Phobius"/>
    </source>
</evidence>
<dbReference type="KEGG" id="bbd:Belba_0711"/>
<dbReference type="RefSeq" id="WP_014771374.1">
    <property type="nucleotide sequence ID" value="NC_018010.1"/>
</dbReference>
<dbReference type="EMBL" id="CP003281">
    <property type="protein sequence ID" value="AFL83365.1"/>
    <property type="molecule type" value="Genomic_DNA"/>
</dbReference>
<accession>I3Z297</accession>
<evidence type="ECO:0000313" key="3">
    <source>
        <dbReference type="Proteomes" id="UP000006050"/>
    </source>
</evidence>
<sequence>MHPNRKNIDRKVNLPEGINFREDVIWDQIKRPKKNKKPVFRWFAASVILIVSIGLFLFSNSANFKEDLLLTTTLQQEIGILPIPEIQKVEADEIVEKAKLSQESNIPQSKSKPSIMRVENVENKEVDRFIADTEEIEKEILQEIQVVEPKPVKTQLSPAAQRLQASLDKVNPKSEFKEKIILQRMTLAEFLGANRNLDLAKGNNINQESVLSTLIRGNYEKN</sequence>
<evidence type="ECO:0000313" key="2">
    <source>
        <dbReference type="EMBL" id="AFL83365.1"/>
    </source>
</evidence>
<dbReference type="AlphaFoldDB" id="I3Z297"/>
<gene>
    <name evidence="2" type="ordered locus">Belba_0711</name>
</gene>
<feature type="transmembrane region" description="Helical" evidence="1">
    <location>
        <begin position="39"/>
        <end position="58"/>
    </location>
</feature>
<keyword evidence="3" id="KW-1185">Reference proteome</keyword>
<reference evidence="3" key="1">
    <citation type="submission" date="2012-06" db="EMBL/GenBank/DDBJ databases">
        <title>The complete genome of Belliella baltica DSM 15883.</title>
        <authorList>
            <person name="Lucas S."/>
            <person name="Copeland A."/>
            <person name="Lapidus A."/>
            <person name="Goodwin L."/>
            <person name="Pitluck S."/>
            <person name="Peters L."/>
            <person name="Mikhailova N."/>
            <person name="Davenport K."/>
            <person name="Kyrpides N."/>
            <person name="Mavromatis K."/>
            <person name="Pagani I."/>
            <person name="Ivanova N."/>
            <person name="Ovchinnikova G."/>
            <person name="Zeytun A."/>
            <person name="Detter J.C."/>
            <person name="Han C."/>
            <person name="Land M."/>
            <person name="Hauser L."/>
            <person name="Markowitz V."/>
            <person name="Cheng J.-F."/>
            <person name="Hugenholtz P."/>
            <person name="Woyke T."/>
            <person name="Wu D."/>
            <person name="Tindall B."/>
            <person name="Pomrenke H."/>
            <person name="Brambilla E."/>
            <person name="Klenk H.-P."/>
            <person name="Eisen J.A."/>
        </authorList>
    </citation>
    <scope>NUCLEOTIDE SEQUENCE [LARGE SCALE GENOMIC DNA]</scope>
    <source>
        <strain evidence="3">DSM 15883 / CIP 108006 / LMG 21964 / BA134</strain>
    </source>
</reference>
<name>I3Z297_BELBD</name>
<dbReference type="OrthoDB" id="837101at2"/>
<protein>
    <submittedName>
        <fullName evidence="2">Uncharacterized protein</fullName>
    </submittedName>
</protein>
<dbReference type="HOGENOM" id="CLU_1243327_0_0_10"/>
<dbReference type="STRING" id="866536.Belba_0711"/>
<keyword evidence="1" id="KW-1133">Transmembrane helix</keyword>
<keyword evidence="1" id="KW-0472">Membrane</keyword>
<dbReference type="Proteomes" id="UP000006050">
    <property type="component" value="Chromosome"/>
</dbReference>
<organism evidence="2 3">
    <name type="scientific">Belliella baltica (strain DSM 15883 / CIP 108006 / LMG 21964 / BA134)</name>
    <dbReference type="NCBI Taxonomy" id="866536"/>
    <lineage>
        <taxon>Bacteria</taxon>
        <taxon>Pseudomonadati</taxon>
        <taxon>Bacteroidota</taxon>
        <taxon>Cytophagia</taxon>
        <taxon>Cytophagales</taxon>
        <taxon>Cyclobacteriaceae</taxon>
        <taxon>Belliella</taxon>
    </lineage>
</organism>
<proteinExistence type="predicted"/>
<keyword evidence="1" id="KW-0812">Transmembrane</keyword>